<reference evidence="2" key="2">
    <citation type="submission" date="2020-10" db="UniProtKB">
        <authorList>
            <consortium name="WormBaseParasite"/>
        </authorList>
    </citation>
    <scope>IDENTIFICATION</scope>
</reference>
<protein>
    <submittedName>
        <fullName evidence="2">Uncharacterized protein</fullName>
    </submittedName>
</protein>
<accession>A0A7E4UQY1</accession>
<reference evidence="1" key="1">
    <citation type="journal article" date="2013" name="Genetics">
        <title>The draft genome and transcriptome of Panagrellus redivivus are shaped by the harsh demands of a free-living lifestyle.</title>
        <authorList>
            <person name="Srinivasan J."/>
            <person name="Dillman A.R."/>
            <person name="Macchietto M.G."/>
            <person name="Heikkinen L."/>
            <person name="Lakso M."/>
            <person name="Fracchia K.M."/>
            <person name="Antoshechkin I."/>
            <person name="Mortazavi A."/>
            <person name="Wong G."/>
            <person name="Sternberg P.W."/>
        </authorList>
    </citation>
    <scope>NUCLEOTIDE SEQUENCE [LARGE SCALE GENOMIC DNA]</scope>
    <source>
        <strain evidence="1">MT8872</strain>
    </source>
</reference>
<evidence type="ECO:0000313" key="1">
    <source>
        <dbReference type="Proteomes" id="UP000492821"/>
    </source>
</evidence>
<name>A0A7E4UQY1_PANRE</name>
<dbReference type="AlphaFoldDB" id="A0A7E4UQY1"/>
<keyword evidence="1" id="KW-1185">Reference proteome</keyword>
<dbReference type="WBParaSite" id="Pan_g11427.t1">
    <property type="protein sequence ID" value="Pan_g11427.t1"/>
    <property type="gene ID" value="Pan_g11427"/>
</dbReference>
<sequence length="92" mass="10805">MFLGITVCLLVTLFNVLLMLMFIPWASGYFQKKGPELSLVRRCQWMKTGTHSCNRSVRDLEWVPTNEFLKEAIRRQRLLDKPFLEGRSSARK</sequence>
<proteinExistence type="predicted"/>
<dbReference type="Proteomes" id="UP000492821">
    <property type="component" value="Unassembled WGS sequence"/>
</dbReference>
<evidence type="ECO:0000313" key="2">
    <source>
        <dbReference type="WBParaSite" id="Pan_g11427.t1"/>
    </source>
</evidence>
<organism evidence="1 2">
    <name type="scientific">Panagrellus redivivus</name>
    <name type="common">Microworm</name>
    <dbReference type="NCBI Taxonomy" id="6233"/>
    <lineage>
        <taxon>Eukaryota</taxon>
        <taxon>Metazoa</taxon>
        <taxon>Ecdysozoa</taxon>
        <taxon>Nematoda</taxon>
        <taxon>Chromadorea</taxon>
        <taxon>Rhabditida</taxon>
        <taxon>Tylenchina</taxon>
        <taxon>Panagrolaimomorpha</taxon>
        <taxon>Panagrolaimoidea</taxon>
        <taxon>Panagrolaimidae</taxon>
        <taxon>Panagrellus</taxon>
    </lineage>
</organism>